<sequence length="118" mass="13727">MPDTDMELNILDNKEKIKALEGKERLAVYVFCHNYRSIRQLSKYGELLYSSQKAKYGLLYIDKKDLDENLEKLRGLKAVRKVRVSQMDKLSDNFSEAFEQTNQAVKEEMAEMGLLDEA</sequence>
<dbReference type="RefSeq" id="WP_225867026.1">
    <property type="nucleotide sequence ID" value="NZ_BFFO01000001.1"/>
</dbReference>
<comment type="caution">
    <text evidence="2">The sequence shown here is derived from an EMBL/GenBank/DDBJ whole genome shotgun (WGS) entry which is preliminary data.</text>
</comment>
<dbReference type="Proteomes" id="UP000245021">
    <property type="component" value="Unassembled WGS sequence"/>
</dbReference>
<protein>
    <submittedName>
        <fullName evidence="2">Uncharacterized protein</fullName>
    </submittedName>
</protein>
<evidence type="ECO:0000313" key="2">
    <source>
        <dbReference type="EMBL" id="GBG96059.1"/>
    </source>
</evidence>
<name>A0A2R5HDA9_9LACT</name>
<keyword evidence="3" id="KW-1185">Reference proteome</keyword>
<proteinExistence type="predicted"/>
<dbReference type="Pfam" id="PF09902">
    <property type="entry name" value="DUF2129"/>
    <property type="match status" value="1"/>
</dbReference>
<organism evidence="2 3">
    <name type="scientific">Lactococcus termiticola</name>
    <dbReference type="NCBI Taxonomy" id="2169526"/>
    <lineage>
        <taxon>Bacteria</taxon>
        <taxon>Bacillati</taxon>
        <taxon>Bacillota</taxon>
        <taxon>Bacilli</taxon>
        <taxon>Lactobacillales</taxon>
        <taxon>Streptococcaceae</taxon>
        <taxon>Lactococcus</taxon>
    </lineage>
</organism>
<dbReference type="AlphaFoldDB" id="A0A2R5HDA9"/>
<evidence type="ECO:0000256" key="1">
    <source>
        <dbReference type="ARBA" id="ARBA00022490"/>
    </source>
</evidence>
<dbReference type="EMBL" id="BFFO01000001">
    <property type="protein sequence ID" value="GBG96059.1"/>
    <property type="molecule type" value="Genomic_DNA"/>
</dbReference>
<keyword evidence="1" id="KW-0963">Cytoplasm</keyword>
<accession>A0A2R5HDA9</accession>
<dbReference type="InterPro" id="IPR016979">
    <property type="entry name" value="DUF2129"/>
</dbReference>
<evidence type="ECO:0000313" key="3">
    <source>
        <dbReference type="Proteomes" id="UP000245021"/>
    </source>
</evidence>
<gene>
    <name evidence="2" type="ORF">NtB2_00162</name>
</gene>
<reference evidence="2 3" key="1">
    <citation type="journal article" date="2018" name="Genome Announc.">
        <title>Draft Genome Sequence of Lactococcus sp. Strain NtB2 (JCM 32569), Isolated from the Gut of the Higher Termite Nasutitermes takasagoensis.</title>
        <authorList>
            <person name="Noda S."/>
            <person name="Aihara C."/>
            <person name="Yuki M."/>
            <person name="Ohkuma M."/>
        </authorList>
    </citation>
    <scope>NUCLEOTIDE SEQUENCE [LARGE SCALE GENOMIC DNA]</scope>
    <source>
        <strain evidence="2 3">NtB2</strain>
    </source>
</reference>